<evidence type="ECO:0000313" key="2">
    <source>
        <dbReference type="EMBL" id="QXN75025.1"/>
    </source>
</evidence>
<sequence>MSHVTTSYDASLSSLSSYLKIFILWSFDMIIGIYSIFDRLAGLYGSPFYQLKKELAVRQFDYVMKNASMVSGDCDLYYLGEYNTETGEIMPVSKPEFIKHFTLVQESIDE</sequence>
<reference evidence="2" key="1">
    <citation type="submission" date="2021-04" db="EMBL/GenBank/DDBJ databases">
        <title>Genomes of microviruses identified in yellow-bellied marmot fecal samples.</title>
        <authorList>
            <person name="Varsani A."/>
            <person name="Kraberger S."/>
            <person name="Chatterjee A."/>
            <person name="Richet C."/>
            <person name="Fontenele R.S."/>
            <person name="Schmidlin K."/>
            <person name="Blumstein D.T."/>
        </authorList>
    </citation>
    <scope>NUCLEOTIDE SEQUENCE</scope>
    <source>
        <strain evidence="2">Mar9</strain>
    </source>
</reference>
<organism evidence="2">
    <name type="scientific">Microvirus mar9</name>
    <dbReference type="NCBI Taxonomy" id="2851205"/>
    <lineage>
        <taxon>Viruses</taxon>
        <taxon>Monodnaviria</taxon>
        <taxon>Sangervirae</taxon>
        <taxon>Phixviricota</taxon>
        <taxon>Malgrandaviricetes</taxon>
        <taxon>Petitvirales</taxon>
        <taxon>Microviridae</taxon>
    </lineage>
</organism>
<proteinExistence type="predicted"/>
<protein>
    <submittedName>
        <fullName evidence="2">Nonstructural protein</fullName>
    </submittedName>
</protein>
<keyword evidence="1" id="KW-0812">Transmembrane</keyword>
<name>A0A8F5RAV1_9VIRU</name>
<feature type="transmembrane region" description="Helical" evidence="1">
    <location>
        <begin position="18"/>
        <end position="37"/>
    </location>
</feature>
<keyword evidence="1" id="KW-0472">Membrane</keyword>
<dbReference type="InterPro" id="IPR046781">
    <property type="entry name" value="Phage_ORF5"/>
</dbReference>
<accession>A0A8F5RAV1</accession>
<dbReference type="Pfam" id="PF20577">
    <property type="entry name" value="Phage_ORF5"/>
    <property type="match status" value="1"/>
</dbReference>
<evidence type="ECO:0000256" key="1">
    <source>
        <dbReference type="SAM" id="Phobius"/>
    </source>
</evidence>
<keyword evidence="1" id="KW-1133">Transmembrane helix</keyword>
<dbReference type="EMBL" id="MZ089755">
    <property type="protein sequence ID" value="QXN75025.1"/>
    <property type="molecule type" value="Genomic_DNA"/>
</dbReference>